<dbReference type="InterPro" id="IPR027417">
    <property type="entry name" value="P-loop_NTPase"/>
</dbReference>
<dbReference type="PROSITE" id="PS51456">
    <property type="entry name" value="MYOSIN_MOTOR"/>
    <property type="match status" value="1"/>
</dbReference>
<evidence type="ECO:0008006" key="13">
    <source>
        <dbReference type="Google" id="ProtNLM"/>
    </source>
</evidence>
<keyword evidence="3 8" id="KW-0547">Nucleotide-binding</keyword>
<reference evidence="12" key="1">
    <citation type="journal article" date="2010" name="Nature">
        <title>The Amphimedon queenslandica genome and the evolution of animal complexity.</title>
        <authorList>
            <person name="Srivastava M."/>
            <person name="Simakov O."/>
            <person name="Chapman J."/>
            <person name="Fahey B."/>
            <person name="Gauthier M.E."/>
            <person name="Mitros T."/>
            <person name="Richards G.S."/>
            <person name="Conaco C."/>
            <person name="Dacre M."/>
            <person name="Hellsten U."/>
            <person name="Larroux C."/>
            <person name="Putnam N.H."/>
            <person name="Stanke M."/>
            <person name="Adamska M."/>
            <person name="Darling A."/>
            <person name="Degnan S.M."/>
            <person name="Oakley T.H."/>
            <person name="Plachetzki D.C."/>
            <person name="Zhai Y."/>
            <person name="Adamski M."/>
            <person name="Calcino A."/>
            <person name="Cummins S.F."/>
            <person name="Goodstein D.M."/>
            <person name="Harris C."/>
            <person name="Jackson D.J."/>
            <person name="Leys S.P."/>
            <person name="Shu S."/>
            <person name="Woodcroft B.J."/>
            <person name="Vervoort M."/>
            <person name="Kosik K.S."/>
            <person name="Manning G."/>
            <person name="Degnan B.M."/>
            <person name="Rokhsar D.S."/>
        </authorList>
    </citation>
    <scope>NUCLEOTIDE SEQUENCE [LARGE SCALE GENOMIC DNA]</scope>
</reference>
<dbReference type="InterPro" id="IPR000048">
    <property type="entry name" value="IQ_motif_EF-hand-BS"/>
</dbReference>
<dbReference type="SUPFAM" id="SSF52540">
    <property type="entry name" value="P-loop containing nucleoside triphosphate hydrolases"/>
    <property type="match status" value="1"/>
</dbReference>
<evidence type="ECO:0000259" key="9">
    <source>
        <dbReference type="PROSITE" id="PS51456"/>
    </source>
</evidence>
<dbReference type="Gene3D" id="1.10.10.820">
    <property type="match status" value="1"/>
</dbReference>
<dbReference type="GO" id="GO:0007015">
    <property type="term" value="P:actin filament organization"/>
    <property type="evidence" value="ECO:0007669"/>
    <property type="project" value="TreeGrafter"/>
</dbReference>
<evidence type="ECO:0000256" key="8">
    <source>
        <dbReference type="PROSITE-ProRule" id="PRU00782"/>
    </source>
</evidence>
<protein>
    <recommendedName>
        <fullName evidence="13">Myosin motor domain-containing protein</fullName>
    </recommendedName>
</protein>
<dbReference type="GO" id="GO:0005886">
    <property type="term" value="C:plasma membrane"/>
    <property type="evidence" value="ECO:0007669"/>
    <property type="project" value="TreeGrafter"/>
</dbReference>
<dbReference type="InterPro" id="IPR010926">
    <property type="entry name" value="Myosin_TH1"/>
</dbReference>
<evidence type="ECO:0000313" key="12">
    <source>
        <dbReference type="Proteomes" id="UP000007879"/>
    </source>
</evidence>
<dbReference type="PRINTS" id="PR00193">
    <property type="entry name" value="MYOSINHEAVY"/>
</dbReference>
<dbReference type="CDD" id="cd01378">
    <property type="entry name" value="MYSc_Myo1"/>
    <property type="match status" value="1"/>
</dbReference>
<dbReference type="InterPro" id="IPR036961">
    <property type="entry name" value="Kinesin_motor_dom_sf"/>
</dbReference>
<dbReference type="Gene3D" id="3.40.850.10">
    <property type="entry name" value="Kinesin motor domain"/>
    <property type="match status" value="1"/>
</dbReference>
<dbReference type="KEGG" id="aqu:100640809"/>
<dbReference type="PROSITE" id="PS51757">
    <property type="entry name" value="TH1"/>
    <property type="match status" value="1"/>
</dbReference>
<dbReference type="Proteomes" id="UP000007879">
    <property type="component" value="Unassembled WGS sequence"/>
</dbReference>
<evidence type="ECO:0000256" key="4">
    <source>
        <dbReference type="ARBA" id="ARBA00022840"/>
    </source>
</evidence>
<dbReference type="EnsemblMetazoa" id="XM_020001486.1">
    <property type="protein sequence ID" value="XP_019857045.1"/>
    <property type="gene ID" value="LOC100640809"/>
</dbReference>
<dbReference type="AlphaFoldDB" id="A0AAN0JJ39"/>
<evidence type="ECO:0000259" key="10">
    <source>
        <dbReference type="PROSITE" id="PS51757"/>
    </source>
</evidence>
<dbReference type="PANTHER" id="PTHR13140">
    <property type="entry name" value="MYOSIN"/>
    <property type="match status" value="1"/>
</dbReference>
<keyword evidence="5 8" id="KW-0518">Myosin</keyword>
<keyword evidence="12" id="KW-1185">Reference proteome</keyword>
<feature type="domain" description="TH1" evidence="10">
    <location>
        <begin position="888"/>
        <end position="1070"/>
    </location>
</feature>
<organism evidence="11 12">
    <name type="scientific">Amphimedon queenslandica</name>
    <name type="common">Sponge</name>
    <dbReference type="NCBI Taxonomy" id="400682"/>
    <lineage>
        <taxon>Eukaryota</taxon>
        <taxon>Metazoa</taxon>
        <taxon>Porifera</taxon>
        <taxon>Demospongiae</taxon>
        <taxon>Heteroscleromorpha</taxon>
        <taxon>Haplosclerida</taxon>
        <taxon>Niphatidae</taxon>
        <taxon>Amphimedon</taxon>
    </lineage>
</organism>
<dbReference type="Pfam" id="PF06017">
    <property type="entry name" value="Myosin_TH1"/>
    <property type="match status" value="1"/>
</dbReference>
<keyword evidence="6 8" id="KW-0505">Motor protein</keyword>
<evidence type="ECO:0000256" key="7">
    <source>
        <dbReference type="ARBA" id="ARBA00023203"/>
    </source>
</evidence>
<evidence type="ECO:0000256" key="2">
    <source>
        <dbReference type="ARBA" id="ARBA00022737"/>
    </source>
</evidence>
<comment type="similarity">
    <text evidence="1 8">Belongs to the TRAFAC class myosin-kinesin ATPase superfamily. Myosin family.</text>
</comment>
<dbReference type="PROSITE" id="PS50096">
    <property type="entry name" value="IQ"/>
    <property type="match status" value="1"/>
</dbReference>
<name>A0AAN0JJ39_AMPQE</name>
<evidence type="ECO:0000313" key="11">
    <source>
        <dbReference type="EnsemblMetazoa" id="XP_019857045.1"/>
    </source>
</evidence>
<feature type="domain" description="Myosin motor" evidence="9">
    <location>
        <begin position="12"/>
        <end position="710"/>
    </location>
</feature>
<feature type="region of interest" description="Actin-binding" evidence="8">
    <location>
        <begin position="587"/>
        <end position="609"/>
    </location>
</feature>
<dbReference type="Gene3D" id="1.20.58.530">
    <property type="match status" value="1"/>
</dbReference>
<gene>
    <name evidence="11" type="primary">100640809</name>
</gene>
<reference evidence="11" key="2">
    <citation type="submission" date="2024-06" db="UniProtKB">
        <authorList>
            <consortium name="EnsemblMetazoa"/>
        </authorList>
    </citation>
    <scope>IDENTIFICATION</scope>
</reference>
<dbReference type="Gene3D" id="1.20.5.4820">
    <property type="match status" value="1"/>
</dbReference>
<dbReference type="GO" id="GO:0005524">
    <property type="term" value="F:ATP binding"/>
    <property type="evidence" value="ECO:0007669"/>
    <property type="project" value="UniProtKB-UniRule"/>
</dbReference>
<dbReference type="GO" id="GO:0005902">
    <property type="term" value="C:microvillus"/>
    <property type="evidence" value="ECO:0007669"/>
    <property type="project" value="TreeGrafter"/>
</dbReference>
<accession>A0AAN0JJ39</accession>
<dbReference type="InterPro" id="IPR001609">
    <property type="entry name" value="Myosin_head_motor_dom-like"/>
</dbReference>
<evidence type="ECO:0000256" key="1">
    <source>
        <dbReference type="ARBA" id="ARBA00008314"/>
    </source>
</evidence>
<dbReference type="FunFam" id="3.40.850.10:FF:000101">
    <property type="entry name" value="Slow myosin heavy chain 2"/>
    <property type="match status" value="1"/>
</dbReference>
<dbReference type="FunFam" id="1.20.58.530:FF:000004">
    <property type="entry name" value="Unconventional myosin ID"/>
    <property type="match status" value="1"/>
</dbReference>
<dbReference type="GO" id="GO:0016459">
    <property type="term" value="C:myosin complex"/>
    <property type="evidence" value="ECO:0007669"/>
    <property type="project" value="UniProtKB-KW"/>
</dbReference>
<dbReference type="Pfam" id="PF00063">
    <property type="entry name" value="Myosin_head"/>
    <property type="match status" value="1"/>
</dbReference>
<feature type="binding site" evidence="8">
    <location>
        <begin position="105"/>
        <end position="112"/>
    </location>
    <ligand>
        <name>ATP</name>
        <dbReference type="ChEBI" id="CHEBI:30616"/>
    </ligand>
</feature>
<evidence type="ECO:0000256" key="5">
    <source>
        <dbReference type="ARBA" id="ARBA00023123"/>
    </source>
</evidence>
<dbReference type="SMART" id="SM00015">
    <property type="entry name" value="IQ"/>
    <property type="match status" value="2"/>
</dbReference>
<dbReference type="Gene3D" id="1.20.120.720">
    <property type="entry name" value="Myosin VI head, motor domain, U50 subdomain"/>
    <property type="match status" value="1"/>
</dbReference>
<dbReference type="SMART" id="SM00242">
    <property type="entry name" value="MYSc"/>
    <property type="match status" value="1"/>
</dbReference>
<keyword evidence="4 8" id="KW-0067">ATP-binding</keyword>
<dbReference type="GO" id="GO:0006897">
    <property type="term" value="P:endocytosis"/>
    <property type="evidence" value="ECO:0007669"/>
    <property type="project" value="TreeGrafter"/>
</dbReference>
<sequence>MESALSVRDKIGVEDFVLLEDFRSEEAFMENLRKRFKEKLIYTYIGSVLVSVNPYRQLNIYGTETMEQYRGVDFYELPPHIFAISDTAYRAMRDEGRDQCVLISGESGAGKTEASKKILHYLAQCSSHKGEVDRVKDRLLQSNPVLEAFGNAKTNRNDNSSRFGKYMDIQFDFKGAPNGGHIKNYLLEKSRVIYQQKGERNFHVFYQLLQADASLLSELGLNGKASDYHYLSQGDCTEVHSINDRTDFLQVQKALQVIGFLPEEAKALWSIIAGIILLGNVRFDANPEGLAKFSESGESIATIAKLFQCPQDKLETALTNRLIEARQEKMLSPLTVEQAYYGRDASAKAVYERMFYWLVRRLNSSLENKSKSRVTLMGLLDIYGFEIFEKNSFEQFCINYCNEKLQQLFIELTLKSEQEEYLNEGIKWEPIEYFNNKIICDLVEEKHRGIIAVLDEECLRPGDVSDETFLAKLTAVVGTHAHFITYVTAALCQHCYNSYHSPVTHETSDYEGRKTIQRNEFRLRHYAGDVTYQIEGFVDKNNDLLYRSSKEAFSSSSNLVLSEVFPQSELASQKRPPTAGTQFKNSLSELMEILMSKEPSYVRCIKPNDNKQSGTFDEKVVRHQVKYLGLMENLRVRRAGFCYRRVFEVFLQRYKPLCPATWPIWDGELSKGVDTLMTHLKLTSTDYSLGHTKVFIRFPKTLFKLEDLLEKKKHDIVTIISCNWRKYIARKKYLLLKWASIIFQKNYRMHLVLMYVKRYRAAVMVQKHWKRYAMRKYFIRYRAATKAVRKFIKGFITRNQPSCPENVEFLAFVKFKFLMDLSRGLPKSLLAIDSSWPKCAPALQQASDMLKEQYRQQLVRRLVKGMPQEKKEHLKLKIAASEIFKGKKSCYLTSVPKPFISTHLTEAEKAAKVKNFDQKHPDSGQQLFAVACIKYDRHGYKARKRILLMTEKACYLVEPGSFKIKEQFEYSRMHALSLSSLGDGIIIIRLPVDADESKGDLIIDTDAHVIETAFKIAHFANKKEKVQIETSGSLNHGMAGGKIGTITFTAGSAVSVIKGKTGNLEVVAPNDVDQGSQGTLL</sequence>
<dbReference type="GO" id="GO:0000146">
    <property type="term" value="F:microfilament motor activity"/>
    <property type="evidence" value="ECO:0007669"/>
    <property type="project" value="TreeGrafter"/>
</dbReference>
<dbReference type="PANTHER" id="PTHR13140:SF679">
    <property type="entry name" value="UNCONVENTIONAL MYOSIN IC"/>
    <property type="match status" value="1"/>
</dbReference>
<dbReference type="GO" id="GO:0005737">
    <property type="term" value="C:cytoplasm"/>
    <property type="evidence" value="ECO:0007669"/>
    <property type="project" value="TreeGrafter"/>
</dbReference>
<keyword evidence="2" id="KW-0677">Repeat</keyword>
<dbReference type="InterPro" id="IPR036072">
    <property type="entry name" value="MYSc_Myo1"/>
</dbReference>
<dbReference type="GO" id="GO:0030048">
    <property type="term" value="P:actin filament-based movement"/>
    <property type="evidence" value="ECO:0007669"/>
    <property type="project" value="TreeGrafter"/>
</dbReference>
<proteinExistence type="inferred from homology"/>
<evidence type="ECO:0000256" key="3">
    <source>
        <dbReference type="ARBA" id="ARBA00022741"/>
    </source>
</evidence>
<dbReference type="FunFam" id="1.10.10.820:FF:000001">
    <property type="entry name" value="Myosin heavy chain"/>
    <property type="match status" value="1"/>
</dbReference>
<keyword evidence="7 8" id="KW-0009">Actin-binding</keyword>
<evidence type="ECO:0000256" key="6">
    <source>
        <dbReference type="ARBA" id="ARBA00023175"/>
    </source>
</evidence>
<dbReference type="GO" id="GO:0051015">
    <property type="term" value="F:actin filament binding"/>
    <property type="evidence" value="ECO:0007669"/>
    <property type="project" value="TreeGrafter"/>
</dbReference>